<proteinExistence type="predicted"/>
<dbReference type="EMBL" id="FXAY01000004">
    <property type="protein sequence ID" value="SMG42005.1"/>
    <property type="molecule type" value="Genomic_DNA"/>
</dbReference>
<keyword evidence="4" id="KW-1185">Reference proteome</keyword>
<accession>A0A1X7KLT1</accession>
<gene>
    <name evidence="3" type="ORF">SAMN06296010_2689</name>
</gene>
<feature type="domain" description="HTH lysR-type" evidence="2">
    <location>
        <begin position="15"/>
        <end position="66"/>
    </location>
</feature>
<dbReference type="InterPro" id="IPR000847">
    <property type="entry name" value="LysR_HTH_N"/>
</dbReference>
<dbReference type="InterPro" id="IPR036390">
    <property type="entry name" value="WH_DNA-bd_sf"/>
</dbReference>
<dbReference type="InterPro" id="IPR036388">
    <property type="entry name" value="WH-like_DNA-bd_sf"/>
</dbReference>
<dbReference type="AlphaFoldDB" id="A0A1X7KLT1"/>
<dbReference type="SUPFAM" id="SSF46785">
    <property type="entry name" value="Winged helix' DNA-binding domain"/>
    <property type="match status" value="1"/>
</dbReference>
<dbReference type="PROSITE" id="PS50931">
    <property type="entry name" value="HTH_LYSR"/>
    <property type="match status" value="1"/>
</dbReference>
<evidence type="ECO:0000256" key="1">
    <source>
        <dbReference type="SAM" id="MobiDB-lite"/>
    </source>
</evidence>
<evidence type="ECO:0000313" key="3">
    <source>
        <dbReference type="EMBL" id="SMG42005.1"/>
    </source>
</evidence>
<protein>
    <submittedName>
        <fullName evidence="3">Regulatory helix-turn-helix protein, lysR family</fullName>
    </submittedName>
</protein>
<organism evidence="3 4">
    <name type="scientific">Agreia pratensis</name>
    <dbReference type="NCBI Taxonomy" id="150121"/>
    <lineage>
        <taxon>Bacteria</taxon>
        <taxon>Bacillati</taxon>
        <taxon>Actinomycetota</taxon>
        <taxon>Actinomycetes</taxon>
        <taxon>Micrococcales</taxon>
        <taxon>Microbacteriaceae</taxon>
        <taxon>Agreia</taxon>
    </lineage>
</organism>
<dbReference type="Gene3D" id="1.10.10.10">
    <property type="entry name" value="Winged helix-like DNA-binding domain superfamily/Winged helix DNA-binding domain"/>
    <property type="match status" value="1"/>
</dbReference>
<dbReference type="Pfam" id="PF00126">
    <property type="entry name" value="HTH_1"/>
    <property type="match status" value="1"/>
</dbReference>
<dbReference type="Proteomes" id="UP000193244">
    <property type="component" value="Unassembled WGS sequence"/>
</dbReference>
<evidence type="ECO:0000313" key="4">
    <source>
        <dbReference type="Proteomes" id="UP000193244"/>
    </source>
</evidence>
<dbReference type="STRING" id="150121.SAMN06296010_2689"/>
<sequence length="123" mass="13165">MRAVRTDFVDHRLNKLFITAAKELHFARAAKIEGIPRSSMIAAVKQLEQNLGYPLFDYDADSTVLTPEGVAFAEKAAADLAKSTGNSTITAPQAGGKAKASKGKGRTPVVKGAPRVGKRRQSR</sequence>
<reference evidence="4" key="1">
    <citation type="submission" date="2017-04" db="EMBL/GenBank/DDBJ databases">
        <authorList>
            <person name="Varghese N."/>
            <person name="Submissions S."/>
        </authorList>
    </citation>
    <scope>NUCLEOTIDE SEQUENCE [LARGE SCALE GENOMIC DNA]</scope>
    <source>
        <strain evidence="4">VKM Ac-2510</strain>
    </source>
</reference>
<name>A0A1X7KLT1_9MICO</name>
<feature type="region of interest" description="Disordered" evidence="1">
    <location>
        <begin position="83"/>
        <end position="123"/>
    </location>
</feature>
<evidence type="ECO:0000259" key="2">
    <source>
        <dbReference type="PROSITE" id="PS50931"/>
    </source>
</evidence>
<dbReference type="GO" id="GO:0003700">
    <property type="term" value="F:DNA-binding transcription factor activity"/>
    <property type="evidence" value="ECO:0007669"/>
    <property type="project" value="InterPro"/>
</dbReference>